<proteinExistence type="predicted"/>
<reference evidence="2" key="1">
    <citation type="journal article" date="2023" name="Front. Plant Sci.">
        <title>Chromosomal-level genome assembly of Melastoma candidum provides insights into trichome evolution.</title>
        <authorList>
            <person name="Zhong Y."/>
            <person name="Wu W."/>
            <person name="Sun C."/>
            <person name="Zou P."/>
            <person name="Liu Y."/>
            <person name="Dai S."/>
            <person name="Zhou R."/>
        </authorList>
    </citation>
    <scope>NUCLEOTIDE SEQUENCE [LARGE SCALE GENOMIC DNA]</scope>
</reference>
<gene>
    <name evidence="1" type="ORF">MLD38_005436</name>
</gene>
<comment type="caution">
    <text evidence="1">The sequence shown here is derived from an EMBL/GenBank/DDBJ whole genome shotgun (WGS) entry which is preliminary data.</text>
</comment>
<keyword evidence="2" id="KW-1185">Reference proteome</keyword>
<protein>
    <submittedName>
        <fullName evidence="1">Uncharacterized protein</fullName>
    </submittedName>
</protein>
<evidence type="ECO:0000313" key="2">
    <source>
        <dbReference type="Proteomes" id="UP001057402"/>
    </source>
</evidence>
<accession>A0ACB9RNU7</accession>
<evidence type="ECO:0000313" key="1">
    <source>
        <dbReference type="EMBL" id="KAI4379098.1"/>
    </source>
</evidence>
<name>A0ACB9RNU7_9MYRT</name>
<organism evidence="1 2">
    <name type="scientific">Melastoma candidum</name>
    <dbReference type="NCBI Taxonomy" id="119954"/>
    <lineage>
        <taxon>Eukaryota</taxon>
        <taxon>Viridiplantae</taxon>
        <taxon>Streptophyta</taxon>
        <taxon>Embryophyta</taxon>
        <taxon>Tracheophyta</taxon>
        <taxon>Spermatophyta</taxon>
        <taxon>Magnoliopsida</taxon>
        <taxon>eudicotyledons</taxon>
        <taxon>Gunneridae</taxon>
        <taxon>Pentapetalae</taxon>
        <taxon>rosids</taxon>
        <taxon>malvids</taxon>
        <taxon>Myrtales</taxon>
        <taxon>Melastomataceae</taxon>
        <taxon>Melastomatoideae</taxon>
        <taxon>Melastomateae</taxon>
        <taxon>Melastoma</taxon>
    </lineage>
</organism>
<dbReference type="Proteomes" id="UP001057402">
    <property type="component" value="Chromosome 3"/>
</dbReference>
<dbReference type="EMBL" id="CM042882">
    <property type="protein sequence ID" value="KAI4379098.1"/>
    <property type="molecule type" value="Genomic_DNA"/>
</dbReference>
<sequence>MADKVTKTLLDSIALQQYILDTSAYPREHEFLKELKVATMEKYGRWRELNIPSDEGLFLSMMLKLTGAKRTLEIGVFTGYSLLTTALAIPPDGQIIAIDTDKEAYEVGLPIIKKAGVEHKIKFIHSDAIPVLDKMIVEKEKEQGEGFDFVFVDADKTYYASYHERVMELLKVGGVVAYDNTLLYSTVIMGEDEARESLRSKGFGDELDGFIAGRASIIGFNKLLASDPRVEISQVSIGDGVTLCRRVK</sequence>